<comment type="caution">
    <text evidence="2">The sequence shown here is derived from an EMBL/GenBank/DDBJ whole genome shotgun (WGS) entry which is preliminary data.</text>
</comment>
<dbReference type="PANTHER" id="PTHR34546">
    <property type="entry name" value="OS06G0153600 PROTEIN"/>
    <property type="match status" value="1"/>
</dbReference>
<organism evidence="2 3">
    <name type="scientific">Quillaja saponaria</name>
    <name type="common">Soap bark tree</name>
    <dbReference type="NCBI Taxonomy" id="32244"/>
    <lineage>
        <taxon>Eukaryota</taxon>
        <taxon>Viridiplantae</taxon>
        <taxon>Streptophyta</taxon>
        <taxon>Embryophyta</taxon>
        <taxon>Tracheophyta</taxon>
        <taxon>Spermatophyta</taxon>
        <taxon>Magnoliopsida</taxon>
        <taxon>eudicotyledons</taxon>
        <taxon>Gunneridae</taxon>
        <taxon>Pentapetalae</taxon>
        <taxon>rosids</taxon>
        <taxon>fabids</taxon>
        <taxon>Fabales</taxon>
        <taxon>Quillajaceae</taxon>
        <taxon>Quillaja</taxon>
    </lineage>
</organism>
<gene>
    <name evidence="2" type="ORF">O6P43_001044</name>
</gene>
<evidence type="ECO:0000313" key="3">
    <source>
        <dbReference type="Proteomes" id="UP001163823"/>
    </source>
</evidence>
<feature type="region of interest" description="Disordered" evidence="1">
    <location>
        <begin position="188"/>
        <end position="212"/>
    </location>
</feature>
<feature type="region of interest" description="Disordered" evidence="1">
    <location>
        <begin position="370"/>
        <end position="391"/>
    </location>
</feature>
<accession>A0AAD7QI00</accession>
<evidence type="ECO:0000313" key="2">
    <source>
        <dbReference type="EMBL" id="KAJ7981829.1"/>
    </source>
</evidence>
<feature type="region of interest" description="Disordered" evidence="1">
    <location>
        <begin position="134"/>
        <end position="165"/>
    </location>
</feature>
<reference evidence="2 3" key="1">
    <citation type="journal article" date="2023" name="Science">
        <title>Elucidation of the pathway for biosynthesis of saponin adjuvants from the soapbark tree.</title>
        <authorList>
            <person name="Reed J."/>
            <person name="Orme A."/>
            <person name="El-Demerdash A."/>
            <person name="Owen C."/>
            <person name="Martin L.B.B."/>
            <person name="Misra R.C."/>
            <person name="Kikuchi S."/>
            <person name="Rejzek M."/>
            <person name="Martin A.C."/>
            <person name="Harkess A."/>
            <person name="Leebens-Mack J."/>
            <person name="Louveau T."/>
            <person name="Stephenson M.J."/>
            <person name="Osbourn A."/>
        </authorList>
    </citation>
    <scope>NUCLEOTIDE SEQUENCE [LARGE SCALE GENOMIC DNA]</scope>
    <source>
        <strain evidence="2">S10</strain>
    </source>
</reference>
<dbReference type="KEGG" id="qsa:O6P43_001044"/>
<feature type="compositionally biased region" description="Basic and acidic residues" evidence="1">
    <location>
        <begin position="606"/>
        <end position="616"/>
    </location>
</feature>
<name>A0AAD7QI00_QUISA</name>
<keyword evidence="3" id="KW-1185">Reference proteome</keyword>
<evidence type="ECO:0000256" key="1">
    <source>
        <dbReference type="SAM" id="MobiDB-lite"/>
    </source>
</evidence>
<dbReference type="Proteomes" id="UP001163823">
    <property type="component" value="Chromosome 1"/>
</dbReference>
<feature type="region of interest" description="Disordered" evidence="1">
    <location>
        <begin position="598"/>
        <end position="624"/>
    </location>
</feature>
<dbReference type="AlphaFoldDB" id="A0AAD7QI00"/>
<sequence>MRASQSLPADLYDEQRLRNEVIFLHSLWHQGPPTNPNPIPVRTNSATLPFIPNHNQLNLHNPPWHTRNSNRRPTYIATQFLPRALQPINSTTFKNRKKKAKRNRGMNKGVKRLLQPDLPPCSSAEWPCMEPVQESDTSVSGWPTMKPCSTPATRQISAEDRERASALQMQYKASDAFRGFLLRRVGSDTDEDDDVEEDDEDNNDIDDDGSEESGEYEFLLNVFVENSELRTYYEKNYESGNFCCFVCGGIGKKNAGKKFKDCLGLVQHSIAITNTKKKWAHRAFGQVICKVLGWDIDRLPTIVLKGEPLGRTLSIQLRESEAEPNENAVYKSYSSDIYNDKAVSVDGRGEQEASGVNENNVQLLICEGSLKDDDTNNNTDNPDEGGLDVGAGKARRIDEGSCQSPVSFFEWPCQQSNDDFSSMASGWPAFNSQLAHPACSVSEEDQASIAAFQLQQKALEACKEFFDGHVDSDEDEDEDDNNNVDPDELIDDDVSIECEQFNLFLRMFTENGELRRYYESNYKGGDFYCLVCWGIGKKIWKRFKDCSGLLQHCTAILRTKRKRAHRAYGQVICKVLGWDTDRLPAIVLKGETFGQSSAKSVDLQDEPEKSAGDHIDGANVPSLL</sequence>
<dbReference type="GO" id="GO:0016853">
    <property type="term" value="F:isomerase activity"/>
    <property type="evidence" value="ECO:0007669"/>
    <property type="project" value="UniProtKB-KW"/>
</dbReference>
<dbReference type="EMBL" id="JARAOO010000001">
    <property type="protein sequence ID" value="KAJ7981829.1"/>
    <property type="molecule type" value="Genomic_DNA"/>
</dbReference>
<protein>
    <submittedName>
        <fullName evidence="2">Methylthioribose-1-phosphate isomerase</fullName>
    </submittedName>
</protein>
<dbReference type="PANTHER" id="PTHR34546:SF3">
    <property type="entry name" value="OS06G0153600 PROTEIN"/>
    <property type="match status" value="1"/>
</dbReference>
<keyword evidence="2" id="KW-0413">Isomerase</keyword>
<proteinExistence type="predicted"/>